<evidence type="ECO:0000256" key="4">
    <source>
        <dbReference type="ARBA" id="ARBA00022960"/>
    </source>
</evidence>
<dbReference type="GO" id="GO:0009252">
    <property type="term" value="P:peptidoglycan biosynthetic process"/>
    <property type="evidence" value="ECO:0007669"/>
    <property type="project" value="UniProtKB-UniPathway"/>
</dbReference>
<keyword evidence="10" id="KW-1185">Reference proteome</keyword>
<dbReference type="InterPro" id="IPR036365">
    <property type="entry name" value="PGBD-like_sf"/>
</dbReference>
<dbReference type="SUPFAM" id="SSF141523">
    <property type="entry name" value="L,D-transpeptidase catalytic domain-like"/>
    <property type="match status" value="1"/>
</dbReference>
<dbReference type="GO" id="GO:0008360">
    <property type="term" value="P:regulation of cell shape"/>
    <property type="evidence" value="ECO:0007669"/>
    <property type="project" value="UniProtKB-UniRule"/>
</dbReference>
<evidence type="ECO:0000259" key="8">
    <source>
        <dbReference type="PROSITE" id="PS52029"/>
    </source>
</evidence>
<name>A0A1H4BGS0_9SPHI</name>
<evidence type="ECO:0000313" key="10">
    <source>
        <dbReference type="Proteomes" id="UP000198850"/>
    </source>
</evidence>
<dbReference type="UniPathway" id="UPA00219"/>
<dbReference type="EMBL" id="FNRA01000003">
    <property type="protein sequence ID" value="SEA47002.1"/>
    <property type="molecule type" value="Genomic_DNA"/>
</dbReference>
<dbReference type="GO" id="GO:0004180">
    <property type="term" value="F:carboxypeptidase activity"/>
    <property type="evidence" value="ECO:0007669"/>
    <property type="project" value="UniProtKB-ARBA"/>
</dbReference>
<evidence type="ECO:0000256" key="5">
    <source>
        <dbReference type="ARBA" id="ARBA00022984"/>
    </source>
</evidence>
<dbReference type="InterPro" id="IPR038063">
    <property type="entry name" value="Transpep_catalytic_dom"/>
</dbReference>
<feature type="active site" description="Proton donor/acceptor" evidence="7">
    <location>
        <position position="469"/>
    </location>
</feature>
<dbReference type="PROSITE" id="PS52029">
    <property type="entry name" value="LD_TPASE"/>
    <property type="match status" value="1"/>
</dbReference>
<comment type="similarity">
    <text evidence="2">Belongs to the YkuD family.</text>
</comment>
<dbReference type="OrthoDB" id="9778545at2"/>
<dbReference type="CDD" id="cd16913">
    <property type="entry name" value="YkuD_like"/>
    <property type="match status" value="1"/>
</dbReference>
<dbReference type="Pfam" id="PF03734">
    <property type="entry name" value="YkuD"/>
    <property type="match status" value="1"/>
</dbReference>
<keyword evidence="4 7" id="KW-0133">Cell shape</keyword>
<dbReference type="PANTHER" id="PTHR41533">
    <property type="entry name" value="L,D-TRANSPEPTIDASE HI_1667-RELATED"/>
    <property type="match status" value="1"/>
</dbReference>
<gene>
    <name evidence="9" type="ORF">SAMN05443550_103331</name>
</gene>
<dbReference type="InterPro" id="IPR045380">
    <property type="entry name" value="LD_TPept_scaffold_dom"/>
</dbReference>
<evidence type="ECO:0000256" key="3">
    <source>
        <dbReference type="ARBA" id="ARBA00022679"/>
    </source>
</evidence>
<dbReference type="Proteomes" id="UP000198850">
    <property type="component" value="Unassembled WGS sequence"/>
</dbReference>
<keyword evidence="6 7" id="KW-0961">Cell wall biogenesis/degradation</keyword>
<organism evidence="9 10">
    <name type="scientific">Pedobacter hartonius</name>
    <dbReference type="NCBI Taxonomy" id="425514"/>
    <lineage>
        <taxon>Bacteria</taxon>
        <taxon>Pseudomonadati</taxon>
        <taxon>Bacteroidota</taxon>
        <taxon>Sphingobacteriia</taxon>
        <taxon>Sphingobacteriales</taxon>
        <taxon>Sphingobacteriaceae</taxon>
        <taxon>Pedobacter</taxon>
    </lineage>
</organism>
<accession>A0A1H4BGS0</accession>
<dbReference type="SUPFAM" id="SSF47090">
    <property type="entry name" value="PGBD-like"/>
    <property type="match status" value="1"/>
</dbReference>
<dbReference type="GO" id="GO:0016740">
    <property type="term" value="F:transferase activity"/>
    <property type="evidence" value="ECO:0007669"/>
    <property type="project" value="UniProtKB-KW"/>
</dbReference>
<dbReference type="PANTHER" id="PTHR41533:SF2">
    <property type="entry name" value="BLR7131 PROTEIN"/>
    <property type="match status" value="1"/>
</dbReference>
<sequence>MTGYRGSQHKTISGTSPQKIYTGIRKSGILIILSSMNRYIKTLSPKIILLLLLFAGCRQKEVKVERDLTITPKNAVTKLLIDSLQMEKYISTQGLEDSSANRLRNFYNSRNFQFAWLAENGLAEQAKVFYELDKNYISASRDSTDADQALHRQLGTLISKDTLIRSASAELVNLELSLTQHFFNFVTYAYAGKLDPAALQWYIPRRKLDAVALLDSLVAKKGTSLENWEPVNLYYKTLNKELLRWYGIRQRGSWEKISPGKTKYIAGDTCMVISRIKQRLADFGDLDPADSTPVFNEALGLAVKKAQKQFGLTESGRIDRTLIAALNIPAELRIRQLLINLERMKWTPSIPESKFILVNIPEYKLHVFESGKEVLNMGIVVGKAANKTVIFSNELKNIVFSPYWNIPPSIVRAEILPEMRKNKYYLAEKNMEQYGTSEGLPLIRQKPGNTNSLGRVKFLFPNSYNIYLHDTPAKSLFAEEKRAFSHGCIRLAQPKKLAGYLLADRSEWTGKKIDRAMNSKTEIWVNMKQPVPVFITYFTSWVDKDGLLNFREDLYGHDQAMARQMFKSEESKK</sequence>
<dbReference type="Pfam" id="PF01471">
    <property type="entry name" value="PG_binding_1"/>
    <property type="match status" value="1"/>
</dbReference>
<dbReference type="InterPro" id="IPR052905">
    <property type="entry name" value="LD-transpeptidase_YkuD-like"/>
</dbReference>
<keyword evidence="3" id="KW-0808">Transferase</keyword>
<comment type="pathway">
    <text evidence="1 7">Cell wall biogenesis; peptidoglycan biosynthesis.</text>
</comment>
<dbReference type="Gene3D" id="2.40.440.10">
    <property type="entry name" value="L,D-transpeptidase catalytic domain-like"/>
    <property type="match status" value="1"/>
</dbReference>
<reference evidence="9 10" key="1">
    <citation type="submission" date="2016-10" db="EMBL/GenBank/DDBJ databases">
        <authorList>
            <person name="de Groot N.N."/>
        </authorList>
    </citation>
    <scope>NUCLEOTIDE SEQUENCE [LARGE SCALE GENOMIC DNA]</scope>
    <source>
        <strain evidence="9 10">DSM 19033</strain>
    </source>
</reference>
<dbReference type="InterPro" id="IPR036366">
    <property type="entry name" value="PGBDSf"/>
</dbReference>
<dbReference type="GO" id="GO:0071555">
    <property type="term" value="P:cell wall organization"/>
    <property type="evidence" value="ECO:0007669"/>
    <property type="project" value="UniProtKB-UniRule"/>
</dbReference>
<proteinExistence type="inferred from homology"/>
<dbReference type="Gene3D" id="1.10.101.10">
    <property type="entry name" value="PGBD-like superfamily/PGBD"/>
    <property type="match status" value="1"/>
</dbReference>
<dbReference type="AlphaFoldDB" id="A0A1H4BGS0"/>
<evidence type="ECO:0000313" key="9">
    <source>
        <dbReference type="EMBL" id="SEA47002.1"/>
    </source>
</evidence>
<evidence type="ECO:0000256" key="2">
    <source>
        <dbReference type="ARBA" id="ARBA00005992"/>
    </source>
</evidence>
<dbReference type="InterPro" id="IPR005490">
    <property type="entry name" value="LD_TPept_cat_dom"/>
</dbReference>
<evidence type="ECO:0000256" key="1">
    <source>
        <dbReference type="ARBA" id="ARBA00004752"/>
    </source>
</evidence>
<evidence type="ECO:0000256" key="6">
    <source>
        <dbReference type="ARBA" id="ARBA00023316"/>
    </source>
</evidence>
<dbReference type="InterPro" id="IPR002477">
    <property type="entry name" value="Peptidoglycan-bd-like"/>
</dbReference>
<evidence type="ECO:0000256" key="7">
    <source>
        <dbReference type="PROSITE-ProRule" id="PRU01373"/>
    </source>
</evidence>
<dbReference type="STRING" id="425514.SAMN05443550_103331"/>
<feature type="domain" description="L,D-TPase catalytic" evidence="8">
    <location>
        <begin position="354"/>
        <end position="516"/>
    </location>
</feature>
<dbReference type="Pfam" id="PF20142">
    <property type="entry name" value="Scaffold"/>
    <property type="match status" value="1"/>
</dbReference>
<protein>
    <submittedName>
        <fullName evidence="9">Murein L,D-transpeptidase YcbB/YkuD</fullName>
    </submittedName>
</protein>
<feature type="active site" description="Nucleophile" evidence="7">
    <location>
        <position position="488"/>
    </location>
</feature>
<keyword evidence="5 7" id="KW-0573">Peptidoglycan synthesis</keyword>